<feature type="binding site" evidence="6">
    <location>
        <position position="139"/>
    </location>
    <ligand>
        <name>FAD</name>
        <dbReference type="ChEBI" id="CHEBI:57692"/>
    </ligand>
</feature>
<evidence type="ECO:0000256" key="3">
    <source>
        <dbReference type="ARBA" id="ARBA00022630"/>
    </source>
</evidence>
<evidence type="ECO:0000256" key="1">
    <source>
        <dbReference type="ARBA" id="ARBA00001974"/>
    </source>
</evidence>
<dbReference type="PANTHER" id="PTHR19370">
    <property type="entry name" value="NADH-CYTOCHROME B5 REDUCTASE"/>
    <property type="match status" value="1"/>
</dbReference>
<dbReference type="Pfam" id="PF09791">
    <property type="entry name" value="Oxidored-like"/>
    <property type="match status" value="1"/>
</dbReference>
<dbReference type="SUPFAM" id="SSF63380">
    <property type="entry name" value="Riboflavin synthase domain-like"/>
    <property type="match status" value="1"/>
</dbReference>
<dbReference type="PROSITE" id="PS51384">
    <property type="entry name" value="FAD_FR"/>
    <property type="match status" value="1"/>
</dbReference>
<dbReference type="CDD" id="cd06183">
    <property type="entry name" value="cyt_b5_reduct_like"/>
    <property type="match status" value="1"/>
</dbReference>
<comment type="caution">
    <text evidence="8">The sequence shown here is derived from an EMBL/GenBank/DDBJ whole genome shotgun (WGS) entry which is preliminary data.</text>
</comment>
<dbReference type="Proteomes" id="UP001066276">
    <property type="component" value="Chromosome 4_1"/>
</dbReference>
<sequence length="311" mass="35838">MCECDDDWLSLKPVQPLSSQCCGSGCIPCVFDVYQNELARWEEAKARNDKDFLCKKQDKIKDCNTTLIDSETFNPFKLCHIERVTDDTCLYRFDLPRGRSLGLTVGQHIVLRGIVNDMEIHRAYTPVNPVNAEEYFEVLIKCYTDGLMSKYVKSWKVSDTFFWRGPFGGFPYEPNKYGQLLMLAAGTGIAPMLPIVQHITDNEDDETFVTLVGCFRNFTSIYMKPLLQDQSLFWNVTIFYALSKEESLDDLPWSYRERTHLGRINCGFLRHVMDSCRRKPFVLICGSLTFNKDMADCLKSLAVQNESCFIF</sequence>
<dbReference type="InterPro" id="IPR001834">
    <property type="entry name" value="CBR-like"/>
</dbReference>
<dbReference type="EMBL" id="JANPWB010000007">
    <property type="protein sequence ID" value="KAJ1170315.1"/>
    <property type="molecule type" value="Genomic_DNA"/>
</dbReference>
<dbReference type="Pfam" id="PF00970">
    <property type="entry name" value="FAD_binding_6"/>
    <property type="match status" value="1"/>
</dbReference>
<evidence type="ECO:0000259" key="7">
    <source>
        <dbReference type="PROSITE" id="PS51384"/>
    </source>
</evidence>
<evidence type="ECO:0000313" key="9">
    <source>
        <dbReference type="Proteomes" id="UP001066276"/>
    </source>
</evidence>
<feature type="binding site" evidence="6">
    <location>
        <position position="124"/>
    </location>
    <ligand>
        <name>FAD</name>
        <dbReference type="ChEBI" id="CHEBI:57692"/>
    </ligand>
</feature>
<dbReference type="InterPro" id="IPR017927">
    <property type="entry name" value="FAD-bd_FR_type"/>
</dbReference>
<evidence type="ECO:0000313" key="8">
    <source>
        <dbReference type="EMBL" id="KAJ1170315.1"/>
    </source>
</evidence>
<dbReference type="SUPFAM" id="SSF52343">
    <property type="entry name" value="Ferredoxin reductase-like, C-terminal NADP-linked domain"/>
    <property type="match status" value="1"/>
</dbReference>
<feature type="domain" description="FAD-binding FR-type" evidence="7">
    <location>
        <begin position="71"/>
        <end position="173"/>
    </location>
</feature>
<dbReference type="InterPro" id="IPR001433">
    <property type="entry name" value="OxRdtase_FAD/NAD-bd"/>
</dbReference>
<accession>A0AAV7T1P6</accession>
<dbReference type="Pfam" id="PF00175">
    <property type="entry name" value="NAD_binding_1"/>
    <property type="match status" value="1"/>
</dbReference>
<dbReference type="GO" id="GO:0016491">
    <property type="term" value="F:oxidoreductase activity"/>
    <property type="evidence" value="ECO:0007669"/>
    <property type="project" value="UniProtKB-KW"/>
</dbReference>
<feature type="binding site" evidence="6">
    <location>
        <position position="148"/>
    </location>
    <ligand>
        <name>FAD</name>
        <dbReference type="ChEBI" id="CHEBI:57692"/>
    </ligand>
</feature>
<protein>
    <recommendedName>
        <fullName evidence="7">FAD-binding FR-type domain-containing protein</fullName>
    </recommendedName>
</protein>
<dbReference type="InterPro" id="IPR017938">
    <property type="entry name" value="Riboflavin_synthase-like_b-brl"/>
</dbReference>
<keyword evidence="5" id="KW-0560">Oxidoreductase</keyword>
<comment type="cofactor">
    <cofactor evidence="1 6">
        <name>FAD</name>
        <dbReference type="ChEBI" id="CHEBI:57692"/>
    </cofactor>
</comment>
<dbReference type="AlphaFoldDB" id="A0AAV7T1P6"/>
<evidence type="ECO:0000256" key="2">
    <source>
        <dbReference type="ARBA" id="ARBA00006105"/>
    </source>
</evidence>
<dbReference type="Gene3D" id="2.40.30.10">
    <property type="entry name" value="Translation factors"/>
    <property type="match status" value="1"/>
</dbReference>
<dbReference type="InterPro" id="IPR039261">
    <property type="entry name" value="FNR_nucleotide-bd"/>
</dbReference>
<keyword evidence="3 6" id="KW-0285">Flavoprotein</keyword>
<evidence type="ECO:0000256" key="6">
    <source>
        <dbReference type="PIRSR" id="PIRSR601834-1"/>
    </source>
</evidence>
<feature type="binding site" evidence="6">
    <location>
        <position position="141"/>
    </location>
    <ligand>
        <name>FAD</name>
        <dbReference type="ChEBI" id="CHEBI:57692"/>
    </ligand>
</feature>
<proteinExistence type="inferred from homology"/>
<comment type="similarity">
    <text evidence="2">Belongs to the flavoprotein pyridine nucleotide cytochrome reductase family.</text>
</comment>
<dbReference type="PANTHER" id="PTHR19370:SF184">
    <property type="entry name" value="NADH-CYTOCHROME B5 REDUCTASE-LIKE"/>
    <property type="match status" value="1"/>
</dbReference>
<reference evidence="8" key="1">
    <citation type="journal article" date="2022" name="bioRxiv">
        <title>Sequencing and chromosome-scale assembly of the giantPleurodeles waltlgenome.</title>
        <authorList>
            <person name="Brown T."/>
            <person name="Elewa A."/>
            <person name="Iarovenko S."/>
            <person name="Subramanian E."/>
            <person name="Araus A.J."/>
            <person name="Petzold A."/>
            <person name="Susuki M."/>
            <person name="Suzuki K.-i.T."/>
            <person name="Hayashi T."/>
            <person name="Toyoda A."/>
            <person name="Oliveira C."/>
            <person name="Osipova E."/>
            <person name="Leigh N.D."/>
            <person name="Simon A."/>
            <person name="Yun M.H."/>
        </authorList>
    </citation>
    <scope>NUCLEOTIDE SEQUENCE</scope>
    <source>
        <strain evidence="8">20211129_DDA</strain>
        <tissue evidence="8">Liver</tissue>
    </source>
</reference>
<evidence type="ECO:0000256" key="4">
    <source>
        <dbReference type="ARBA" id="ARBA00022827"/>
    </source>
</evidence>
<keyword evidence="9" id="KW-1185">Reference proteome</keyword>
<name>A0AAV7T1P6_PLEWA</name>
<feature type="binding site" evidence="6">
    <location>
        <position position="149"/>
    </location>
    <ligand>
        <name>FAD</name>
        <dbReference type="ChEBI" id="CHEBI:57692"/>
    </ligand>
</feature>
<feature type="binding site" evidence="6">
    <location>
        <position position="122"/>
    </location>
    <ligand>
        <name>FAD</name>
        <dbReference type="ChEBI" id="CHEBI:57692"/>
    </ligand>
</feature>
<dbReference type="Gene3D" id="3.40.50.80">
    <property type="entry name" value="Nucleotide-binding domain of ferredoxin-NADP reductase (FNR) module"/>
    <property type="match status" value="1"/>
</dbReference>
<evidence type="ECO:0000256" key="5">
    <source>
        <dbReference type="ARBA" id="ARBA00023002"/>
    </source>
</evidence>
<dbReference type="PRINTS" id="PR00406">
    <property type="entry name" value="CYTB5RDTASE"/>
</dbReference>
<gene>
    <name evidence="8" type="ORF">NDU88_002193</name>
</gene>
<keyword evidence="4 6" id="KW-0274">FAD</keyword>
<dbReference type="InterPro" id="IPR019180">
    <property type="entry name" value="Oxidoreductase-like_N"/>
</dbReference>
<organism evidence="8 9">
    <name type="scientific">Pleurodeles waltl</name>
    <name type="common">Iberian ribbed newt</name>
    <dbReference type="NCBI Taxonomy" id="8319"/>
    <lineage>
        <taxon>Eukaryota</taxon>
        <taxon>Metazoa</taxon>
        <taxon>Chordata</taxon>
        <taxon>Craniata</taxon>
        <taxon>Vertebrata</taxon>
        <taxon>Euteleostomi</taxon>
        <taxon>Amphibia</taxon>
        <taxon>Batrachia</taxon>
        <taxon>Caudata</taxon>
        <taxon>Salamandroidea</taxon>
        <taxon>Salamandridae</taxon>
        <taxon>Pleurodelinae</taxon>
        <taxon>Pleurodeles</taxon>
    </lineage>
</organism>
<dbReference type="InterPro" id="IPR008333">
    <property type="entry name" value="Cbr1-like_FAD-bd_dom"/>
</dbReference>